<dbReference type="Proteomes" id="UP001228446">
    <property type="component" value="Unassembled WGS sequence"/>
</dbReference>
<gene>
    <name evidence="3" type="primary">dltD</name>
    <name evidence="3" type="ORF">RFF62_08350</name>
</gene>
<accession>A0ABU1B6W7</accession>
<keyword evidence="2" id="KW-1133">Transmembrane helix</keyword>
<evidence type="ECO:0000256" key="1">
    <source>
        <dbReference type="PIRNR" id="PIRNR021438"/>
    </source>
</evidence>
<evidence type="ECO:0000313" key="3">
    <source>
        <dbReference type="EMBL" id="MDQ8833776.1"/>
    </source>
</evidence>
<dbReference type="NCBIfam" id="TIGR04092">
    <property type="entry name" value="LTA_DltD"/>
    <property type="match status" value="1"/>
</dbReference>
<organism evidence="3 4">
    <name type="scientific">Streptococcus ruminantium</name>
    <dbReference type="NCBI Taxonomy" id="1917441"/>
    <lineage>
        <taxon>Bacteria</taxon>
        <taxon>Bacillati</taxon>
        <taxon>Bacillota</taxon>
        <taxon>Bacilli</taxon>
        <taxon>Lactobacillales</taxon>
        <taxon>Streptococcaceae</taxon>
        <taxon>Streptococcus</taxon>
    </lineage>
</organism>
<dbReference type="EMBL" id="JAVIBX010000036">
    <property type="protein sequence ID" value="MDQ8833776.1"/>
    <property type="molecule type" value="Genomic_DNA"/>
</dbReference>
<proteinExistence type="inferred from homology"/>
<dbReference type="PANTHER" id="PTHR40039">
    <property type="entry name" value="PROTEIN DLTD"/>
    <property type="match status" value="1"/>
</dbReference>
<dbReference type="RefSeq" id="WP_024532630.1">
    <property type="nucleotide sequence ID" value="NZ_JAVIBP010000024.1"/>
</dbReference>
<comment type="pathway">
    <text evidence="1">Cell wall biogenesis; lipoteichoic acid biosynthesis.</text>
</comment>
<dbReference type="Pfam" id="PF04914">
    <property type="entry name" value="DltD"/>
    <property type="match status" value="1"/>
</dbReference>
<sequence length="421" mass="49243">MHKRLWHILGPIFCAHLLVVVVVLFFPNSYRSTIEEEKKDAVALSSISFKSRHKKNRALSNPEHRFVPFFGSSEWLRFDSMHPSVLASAYQRSYTPYLLGQRGASSLTQYFGMQQMRSHLKDRQAIYIISPQWFSRRGEGSGAFEQYFSSDQAISFLQTNVGDDYEQYAAKRFLELKSSCSLTHMLQKVANKEKLTDFDRLQLQWQGYFLDRQDALFSRFPDTGSNLELVKSKAAKLPKTFSYDRLVDVANSEGRRATQSNDFQIDDTFYKNRLKSRIQKFKHSQTKLSYLQSPEYNDLQLVLNEFAKHRTNVLFVIPPVNGRWMNYTGLNKDMYQATVAKIKHQLTSQGFNHIADLSEQGNVDYFMQDTIHIGWRGWLELDRYINPFLTEKQPPVHYHINKAFLTPEWAKYKGKVEQFLK</sequence>
<keyword evidence="4" id="KW-1185">Reference proteome</keyword>
<feature type="transmembrane region" description="Helical" evidence="2">
    <location>
        <begin position="6"/>
        <end position="26"/>
    </location>
</feature>
<evidence type="ECO:0000256" key="2">
    <source>
        <dbReference type="SAM" id="Phobius"/>
    </source>
</evidence>
<keyword evidence="1" id="KW-1003">Cell membrane</keyword>
<protein>
    <recommendedName>
        <fullName evidence="1">Protein DltD</fullName>
    </recommendedName>
</protein>
<dbReference type="PIRSF" id="PIRSF021438">
    <property type="entry name" value="DltD"/>
    <property type="match status" value="1"/>
</dbReference>
<name>A0ABU1B6W7_9STRE</name>
<keyword evidence="1 2" id="KW-0472">Membrane</keyword>
<dbReference type="PANTHER" id="PTHR40039:SF1">
    <property type="entry name" value="PROTEIN DLTD"/>
    <property type="match status" value="1"/>
</dbReference>
<dbReference type="InterPro" id="IPR023896">
    <property type="entry name" value="LTA_DltD"/>
</dbReference>
<comment type="caution">
    <text evidence="3">The sequence shown here is derived from an EMBL/GenBank/DDBJ whole genome shotgun (WGS) entry which is preliminary data.</text>
</comment>
<keyword evidence="2" id="KW-0812">Transmembrane</keyword>
<dbReference type="InterPro" id="IPR006998">
    <property type="entry name" value="DltD"/>
</dbReference>
<comment type="similarity">
    <text evidence="1">Belongs to the DltD family.</text>
</comment>
<reference evidence="3 4" key="1">
    <citation type="submission" date="2023-08" db="EMBL/GenBank/DDBJ databases">
        <title>Streptococcus ruminantium-associated sheep mastitis outbreak detected in Italy is distinct from bovine isolates.</title>
        <authorList>
            <person name="Rosa M.N."/>
            <person name="Vezina B."/>
            <person name="Tola S."/>
        </authorList>
    </citation>
    <scope>NUCLEOTIDE SEQUENCE [LARGE SCALE GENOMIC DNA]</scope>
    <source>
        <strain evidence="3 4">OM6730</strain>
    </source>
</reference>
<evidence type="ECO:0000313" key="4">
    <source>
        <dbReference type="Proteomes" id="UP001228446"/>
    </source>
</evidence>